<dbReference type="GO" id="GO:0016020">
    <property type="term" value="C:membrane"/>
    <property type="evidence" value="ECO:0007669"/>
    <property type="project" value="UniProtKB-SubCell"/>
</dbReference>
<keyword evidence="4 5" id="KW-0472">Membrane</keyword>
<dbReference type="InterPro" id="IPR001129">
    <property type="entry name" value="Membr-assoc_MAPEG"/>
</dbReference>
<evidence type="ECO:0000256" key="1">
    <source>
        <dbReference type="ARBA" id="ARBA00004370"/>
    </source>
</evidence>
<dbReference type="InterPro" id="IPR023352">
    <property type="entry name" value="MAPEG-like_dom_sf"/>
</dbReference>
<dbReference type="SUPFAM" id="SSF161084">
    <property type="entry name" value="MAPEG domain-like"/>
    <property type="match status" value="1"/>
</dbReference>
<reference evidence="6 7" key="1">
    <citation type="submission" date="2019-12" db="EMBL/GenBank/DDBJ databases">
        <title>Nitratireductor arenosus sp. nov., Isolated from sea sand, Jeju island, South Korea.</title>
        <authorList>
            <person name="Kim W."/>
        </authorList>
    </citation>
    <scope>NUCLEOTIDE SEQUENCE [LARGE SCALE GENOMIC DNA]</scope>
    <source>
        <strain evidence="6 7">CAU 1489</strain>
    </source>
</reference>
<evidence type="ECO:0008006" key="8">
    <source>
        <dbReference type="Google" id="ProtNLM"/>
    </source>
</evidence>
<dbReference type="Proteomes" id="UP000463224">
    <property type="component" value="Unassembled WGS sequence"/>
</dbReference>
<comment type="subcellular location">
    <subcellularLocation>
        <location evidence="1">Membrane</location>
    </subcellularLocation>
</comment>
<dbReference type="EMBL" id="WPHG01000003">
    <property type="protein sequence ID" value="MVA98637.1"/>
    <property type="molecule type" value="Genomic_DNA"/>
</dbReference>
<comment type="caution">
    <text evidence="6">The sequence shown here is derived from an EMBL/GenBank/DDBJ whole genome shotgun (WGS) entry which is preliminary data.</text>
</comment>
<dbReference type="AlphaFoldDB" id="A0A844QHJ2"/>
<gene>
    <name evidence="6" type="ORF">GN330_15425</name>
</gene>
<evidence type="ECO:0000256" key="4">
    <source>
        <dbReference type="ARBA" id="ARBA00023136"/>
    </source>
</evidence>
<name>A0A844QHJ2_9HYPH</name>
<protein>
    <recommendedName>
        <fullName evidence="8">MAPEG family protein</fullName>
    </recommendedName>
</protein>
<keyword evidence="2 5" id="KW-0812">Transmembrane</keyword>
<sequence>MNQTAIIWPMIVHVVLVYCIYALIARRRYAAVKAGSAKPSQFRENVVEPPESQFVRNNLANQFELPMLFHSGCLALFVTGGAGLVAVALAWLFVASRVVHAVIHVTTNRIRYRQPVFTLGFLALGVMWLWLALHLLGLV</sequence>
<dbReference type="RefSeq" id="WP_156713548.1">
    <property type="nucleotide sequence ID" value="NZ_WPHG01000003.1"/>
</dbReference>
<organism evidence="6 7">
    <name type="scientific">Nitratireductor arenosus</name>
    <dbReference type="NCBI Taxonomy" id="2682096"/>
    <lineage>
        <taxon>Bacteria</taxon>
        <taxon>Pseudomonadati</taxon>
        <taxon>Pseudomonadota</taxon>
        <taxon>Alphaproteobacteria</taxon>
        <taxon>Hyphomicrobiales</taxon>
        <taxon>Phyllobacteriaceae</taxon>
        <taxon>Nitratireductor</taxon>
    </lineage>
</organism>
<proteinExistence type="predicted"/>
<dbReference type="Pfam" id="PF01124">
    <property type="entry name" value="MAPEG"/>
    <property type="match status" value="1"/>
</dbReference>
<evidence type="ECO:0000256" key="3">
    <source>
        <dbReference type="ARBA" id="ARBA00022989"/>
    </source>
</evidence>
<evidence type="ECO:0000313" key="6">
    <source>
        <dbReference type="EMBL" id="MVA98637.1"/>
    </source>
</evidence>
<feature type="transmembrane region" description="Helical" evidence="5">
    <location>
        <begin position="73"/>
        <end position="96"/>
    </location>
</feature>
<evidence type="ECO:0000256" key="2">
    <source>
        <dbReference type="ARBA" id="ARBA00022692"/>
    </source>
</evidence>
<keyword evidence="3 5" id="KW-1133">Transmembrane helix</keyword>
<keyword evidence="7" id="KW-1185">Reference proteome</keyword>
<feature type="transmembrane region" description="Helical" evidence="5">
    <location>
        <begin position="116"/>
        <end position="138"/>
    </location>
</feature>
<evidence type="ECO:0000313" key="7">
    <source>
        <dbReference type="Proteomes" id="UP000463224"/>
    </source>
</evidence>
<accession>A0A844QHJ2</accession>
<evidence type="ECO:0000256" key="5">
    <source>
        <dbReference type="SAM" id="Phobius"/>
    </source>
</evidence>
<feature type="transmembrane region" description="Helical" evidence="5">
    <location>
        <begin position="6"/>
        <end position="24"/>
    </location>
</feature>
<dbReference type="Gene3D" id="1.20.120.550">
    <property type="entry name" value="Membrane associated eicosanoid/glutathione metabolism-like domain"/>
    <property type="match status" value="1"/>
</dbReference>